<gene>
    <name evidence="3" type="ORF">BATDEDRAFT_22043</name>
</gene>
<dbReference type="HOGENOM" id="CLU_384473_0_0_1"/>
<accession>F4NS27</accession>
<dbReference type="STRING" id="684364.F4NS27"/>
<evidence type="ECO:0000313" key="4">
    <source>
        <dbReference type="Proteomes" id="UP000007241"/>
    </source>
</evidence>
<feature type="coiled-coil region" evidence="1">
    <location>
        <begin position="311"/>
        <end position="352"/>
    </location>
</feature>
<reference evidence="3 4" key="1">
    <citation type="submission" date="2009-12" db="EMBL/GenBank/DDBJ databases">
        <title>The draft genome of Batrachochytrium dendrobatidis.</title>
        <authorList>
            <consortium name="US DOE Joint Genome Institute (JGI-PGF)"/>
            <person name="Kuo A."/>
            <person name="Salamov A."/>
            <person name="Schmutz J."/>
            <person name="Lucas S."/>
            <person name="Pitluck S."/>
            <person name="Rosenblum E."/>
            <person name="Stajich J."/>
            <person name="Eisen M."/>
            <person name="Grigoriev I.V."/>
        </authorList>
    </citation>
    <scope>NUCLEOTIDE SEQUENCE [LARGE SCALE GENOMIC DNA]</scope>
    <source>
        <strain evidence="4">JAM81 / FGSC 10211</strain>
    </source>
</reference>
<dbReference type="RefSeq" id="XP_006675453.1">
    <property type="nucleotide sequence ID" value="XM_006675390.1"/>
</dbReference>
<dbReference type="AlphaFoldDB" id="F4NS27"/>
<dbReference type="EMBL" id="GL882879">
    <property type="protein sequence ID" value="EGF83387.1"/>
    <property type="molecule type" value="Genomic_DNA"/>
</dbReference>
<proteinExistence type="predicted"/>
<dbReference type="OrthoDB" id="2153703at2759"/>
<evidence type="ECO:0000256" key="2">
    <source>
        <dbReference type="SAM" id="MobiDB-lite"/>
    </source>
</evidence>
<organism evidence="3 4">
    <name type="scientific">Batrachochytrium dendrobatidis (strain JAM81 / FGSC 10211)</name>
    <name type="common">Frog chytrid fungus</name>
    <dbReference type="NCBI Taxonomy" id="684364"/>
    <lineage>
        <taxon>Eukaryota</taxon>
        <taxon>Fungi</taxon>
        <taxon>Fungi incertae sedis</taxon>
        <taxon>Chytridiomycota</taxon>
        <taxon>Chytridiomycota incertae sedis</taxon>
        <taxon>Chytridiomycetes</taxon>
        <taxon>Rhizophydiales</taxon>
        <taxon>Rhizophydiales incertae sedis</taxon>
        <taxon>Batrachochytrium</taxon>
    </lineage>
</organism>
<sequence>MTIKPSHQSAPFITASSSSSHKHSSANISSVLDQADIYSSRKSHVFTAESENHPSIATIGSSSYAVFRKLRSLVPECASLSDTELVKVASQTSDEMMLAKQKVLAFTFQSLGIESVRHLLETRKLERRQYIKSNLTESERKAKEDVFRAVFNQLVSKELSNLSFEPSLTSSSILSSKINYIKVLTFLVDAIQRISYKASSSVSKPSIKKAFSTSSLREKAGNSTARSNLASTEKQSILQTVNVKNQTSGTNGRLTSIASMSNITEKHPLEISDSVLSIAREANRQNSSSKTSTSGTLKADKTDIGYFEEKNRLLSSQSRELKQEMDQLKKAYTKLQAEYTALKDLYDSATKEATVTDVKLDPSAVLSSLNRRRIMLLKSQNIQLFRQVDLYKNEIVSREESVYDVSGAAKKIQTKLKELFSGQEFLKEKEKKSQFMECLGMLESMYKHSTRHVRDHLDPDQESRSTSFRFVSAFVSSKGLLLENSKNLTIDDISSGGIGHINLRHVSRLENEMHTLYGELTKLDKCISTAVTPNISSIIEKHVLNTLQSALNQTMVVAEGLFSLQLLIPAPPLPKLDKVLKDPGERPPTLKAIVDCLPVSTKTKLQEPLLLLEKSLATEQKLHSIELDALKKELKFHQDVYSKYNIMISEVVQKLDSRRKHIAKLLIESVTPLADLQQKLGSLELTREAVTVFLEDFESTLTMVMKRITELENIGSDDK</sequence>
<feature type="compositionally biased region" description="Polar residues" evidence="2">
    <location>
        <begin position="1"/>
        <end position="15"/>
    </location>
</feature>
<evidence type="ECO:0000313" key="3">
    <source>
        <dbReference type="EMBL" id="EGF83387.1"/>
    </source>
</evidence>
<protein>
    <submittedName>
        <fullName evidence="3">Uncharacterized protein</fullName>
    </submittedName>
</protein>
<keyword evidence="4" id="KW-1185">Reference proteome</keyword>
<dbReference type="Proteomes" id="UP000007241">
    <property type="component" value="Unassembled WGS sequence"/>
</dbReference>
<keyword evidence="1" id="KW-0175">Coiled coil</keyword>
<dbReference type="GeneID" id="18237824"/>
<dbReference type="InParanoid" id="F4NS27"/>
<name>F4NS27_BATDJ</name>
<feature type="region of interest" description="Disordered" evidence="2">
    <location>
        <begin position="1"/>
        <end position="23"/>
    </location>
</feature>
<dbReference type="OMA" id="HEIAFQM"/>
<evidence type="ECO:0000256" key="1">
    <source>
        <dbReference type="SAM" id="Coils"/>
    </source>
</evidence>